<dbReference type="PIRSF" id="PIRSF002741">
    <property type="entry name" value="MppA"/>
    <property type="match status" value="1"/>
</dbReference>
<evidence type="ECO:0000256" key="1">
    <source>
        <dbReference type="ARBA" id="ARBA00004418"/>
    </source>
</evidence>
<keyword evidence="7" id="KW-1185">Reference proteome</keyword>
<proteinExistence type="inferred from homology"/>
<accession>A0A1Y5RXX8</accession>
<evidence type="ECO:0000313" key="6">
    <source>
        <dbReference type="EMBL" id="SLN25194.1"/>
    </source>
</evidence>
<dbReference type="GO" id="GO:0042884">
    <property type="term" value="P:microcin transport"/>
    <property type="evidence" value="ECO:0007669"/>
    <property type="project" value="TreeGrafter"/>
</dbReference>
<organism evidence="6 7">
    <name type="scientific">Oceanibacterium hippocampi</name>
    <dbReference type="NCBI Taxonomy" id="745714"/>
    <lineage>
        <taxon>Bacteria</taxon>
        <taxon>Pseudomonadati</taxon>
        <taxon>Pseudomonadota</taxon>
        <taxon>Alphaproteobacteria</taxon>
        <taxon>Sneathiellales</taxon>
        <taxon>Sneathiellaceae</taxon>
        <taxon>Oceanibacterium</taxon>
    </lineage>
</organism>
<dbReference type="Gene3D" id="3.10.105.10">
    <property type="entry name" value="Dipeptide-binding Protein, Domain 3"/>
    <property type="match status" value="1"/>
</dbReference>
<dbReference type="Proteomes" id="UP000193200">
    <property type="component" value="Unassembled WGS sequence"/>
</dbReference>
<gene>
    <name evidence="6" type="primary">oppA</name>
    <name evidence="6" type="ORF">OCH7691_00706</name>
</gene>
<dbReference type="InterPro" id="IPR000914">
    <property type="entry name" value="SBP_5_dom"/>
</dbReference>
<dbReference type="GO" id="GO:0030288">
    <property type="term" value="C:outer membrane-bounded periplasmic space"/>
    <property type="evidence" value="ECO:0007669"/>
    <property type="project" value="TreeGrafter"/>
</dbReference>
<comment type="similarity">
    <text evidence="2">Belongs to the bacterial solute-binding protein 5 family.</text>
</comment>
<dbReference type="GO" id="GO:0043190">
    <property type="term" value="C:ATP-binding cassette (ABC) transporter complex"/>
    <property type="evidence" value="ECO:0007669"/>
    <property type="project" value="InterPro"/>
</dbReference>
<evidence type="ECO:0000256" key="4">
    <source>
        <dbReference type="SAM" id="SignalP"/>
    </source>
</evidence>
<dbReference type="PANTHER" id="PTHR30290:SF64">
    <property type="entry name" value="ABC TRANSPORTER PERIPLASMIC BINDING PROTEIN"/>
    <property type="match status" value="1"/>
</dbReference>
<keyword evidence="3 4" id="KW-0732">Signal</keyword>
<name>A0A1Y5RXX8_9PROT</name>
<dbReference type="FunCoup" id="A0A1Y5RXX8">
    <property type="interactions" value="83"/>
</dbReference>
<dbReference type="AlphaFoldDB" id="A0A1Y5RXX8"/>
<dbReference type="RefSeq" id="WP_085882017.1">
    <property type="nucleotide sequence ID" value="NZ_FWFR01000001.1"/>
</dbReference>
<dbReference type="CDD" id="cd08497">
    <property type="entry name" value="MbnE-like"/>
    <property type="match status" value="1"/>
</dbReference>
<dbReference type="EMBL" id="FWFR01000001">
    <property type="protein sequence ID" value="SLN25194.1"/>
    <property type="molecule type" value="Genomic_DNA"/>
</dbReference>
<dbReference type="GO" id="GO:0015833">
    <property type="term" value="P:peptide transport"/>
    <property type="evidence" value="ECO:0007669"/>
    <property type="project" value="TreeGrafter"/>
</dbReference>
<dbReference type="Gene3D" id="3.40.190.10">
    <property type="entry name" value="Periplasmic binding protein-like II"/>
    <property type="match status" value="1"/>
</dbReference>
<evidence type="ECO:0000313" key="7">
    <source>
        <dbReference type="Proteomes" id="UP000193200"/>
    </source>
</evidence>
<feature type="domain" description="Solute-binding protein family 5" evidence="5">
    <location>
        <begin position="108"/>
        <end position="514"/>
    </location>
</feature>
<dbReference type="InterPro" id="IPR039424">
    <property type="entry name" value="SBP_5"/>
</dbReference>
<dbReference type="PANTHER" id="PTHR30290">
    <property type="entry name" value="PERIPLASMIC BINDING COMPONENT OF ABC TRANSPORTER"/>
    <property type="match status" value="1"/>
</dbReference>
<evidence type="ECO:0000256" key="3">
    <source>
        <dbReference type="ARBA" id="ARBA00022729"/>
    </source>
</evidence>
<protein>
    <submittedName>
        <fullName evidence="6">Oligopeptide-binding protein OppA</fullName>
    </submittedName>
</protein>
<dbReference type="Pfam" id="PF00496">
    <property type="entry name" value="SBP_bac_5"/>
    <property type="match status" value="1"/>
</dbReference>
<evidence type="ECO:0000256" key="2">
    <source>
        <dbReference type="ARBA" id="ARBA00005695"/>
    </source>
</evidence>
<dbReference type="InParanoid" id="A0A1Y5RXX8"/>
<dbReference type="OrthoDB" id="9803988at2"/>
<dbReference type="GO" id="GO:1904680">
    <property type="term" value="F:peptide transmembrane transporter activity"/>
    <property type="evidence" value="ECO:0007669"/>
    <property type="project" value="TreeGrafter"/>
</dbReference>
<sequence>MKRLPSILAALVLVVLPFVAGTATGEARHALTTFGEPKYPAGFTHFDYVDPAAPKGGRIVVNQQFAANSFDSLNPFILKGNPAGMVPTLTFATLMAAADDELATAYGYVAESAELDPERNWVAYNIRPEARFHDGSPITAEDIVYSFETLVAEGHPQYRILLADVAGAVAEGPSRVRFDFRPEGRKRDLPLLVASLPVLSKASFAEREFNRTTLDPLLGSGPYSVGQVETGRSIVYERVTDFWARDLPVMRGRFNFDQIVVQYYRDRAIAREAFFAGEYDFREEYTSKSWATEYRDNAAVRAGLIKLEDLPNDSPANLQAYYFNMRRDKFSDIRVREALNLAFDFEWLNRQLFHNLYQRTNSIFQNSDFAAVGPPGPDEVALLEPFRASLPPEVFGDAYQAPVNDGSGNIRGNLRVAIRLLKDAGWEVRDGVLTNTETGEPFEIEFLLYDSTTQRIIQPYIRNLERLGVKSSIRVVDSASFQNRMDDFDFDFVGVAHRQPTLPGAELRNLWGSGAADTSGSRNFAGLKSEAVDALIDAAVKADSYEELRAACRALDRVIMWNHTIIGNWYKATHSVAYWDRFGRPEVKPKYDRGVFSTWWYDPVQSAAIDAGLARSAEQQ</sequence>
<reference evidence="6 7" key="1">
    <citation type="submission" date="2017-03" db="EMBL/GenBank/DDBJ databases">
        <authorList>
            <person name="Afonso C.L."/>
            <person name="Miller P.J."/>
            <person name="Scott M.A."/>
            <person name="Spackman E."/>
            <person name="Goraichik I."/>
            <person name="Dimitrov K.M."/>
            <person name="Suarez D.L."/>
            <person name="Swayne D.E."/>
        </authorList>
    </citation>
    <scope>NUCLEOTIDE SEQUENCE [LARGE SCALE GENOMIC DNA]</scope>
    <source>
        <strain evidence="6 7">CECT 7691</strain>
    </source>
</reference>
<feature type="chain" id="PRO_5012215681" evidence="4">
    <location>
        <begin position="21"/>
        <end position="620"/>
    </location>
</feature>
<feature type="signal peptide" evidence="4">
    <location>
        <begin position="1"/>
        <end position="20"/>
    </location>
</feature>
<comment type="subcellular location">
    <subcellularLocation>
        <location evidence="1">Periplasm</location>
    </subcellularLocation>
</comment>
<dbReference type="SUPFAM" id="SSF53850">
    <property type="entry name" value="Periplasmic binding protein-like II"/>
    <property type="match status" value="1"/>
</dbReference>
<evidence type="ECO:0000259" key="5">
    <source>
        <dbReference type="Pfam" id="PF00496"/>
    </source>
</evidence>
<dbReference type="InterPro" id="IPR030678">
    <property type="entry name" value="Peptide/Ni-bd"/>
</dbReference>